<dbReference type="Proteomes" id="UP001157125">
    <property type="component" value="Unassembled WGS sequence"/>
</dbReference>
<dbReference type="InterPro" id="IPR050312">
    <property type="entry name" value="IolE/XylAMocC-like"/>
</dbReference>
<comment type="caution">
    <text evidence="3">The sequence shown here is derived from an EMBL/GenBank/DDBJ whole genome shotgun (WGS) entry which is preliminary data.</text>
</comment>
<dbReference type="PANTHER" id="PTHR12110">
    <property type="entry name" value="HYDROXYPYRUVATE ISOMERASE"/>
    <property type="match status" value="1"/>
</dbReference>
<evidence type="ECO:0000259" key="2">
    <source>
        <dbReference type="Pfam" id="PF01261"/>
    </source>
</evidence>
<keyword evidence="4" id="KW-1185">Reference proteome</keyword>
<dbReference type="EMBL" id="BSUN01000001">
    <property type="protein sequence ID" value="GMA34818.1"/>
    <property type="molecule type" value="Genomic_DNA"/>
</dbReference>
<dbReference type="InterPro" id="IPR036237">
    <property type="entry name" value="Xyl_isomerase-like_sf"/>
</dbReference>
<protein>
    <submittedName>
        <fullName evidence="3">3-dehydroshikimate dehydratase</fullName>
    </submittedName>
</protein>
<reference evidence="4" key="1">
    <citation type="journal article" date="2019" name="Int. J. Syst. Evol. Microbiol.">
        <title>The Global Catalogue of Microorganisms (GCM) 10K type strain sequencing project: providing services to taxonomists for standard genome sequencing and annotation.</title>
        <authorList>
            <consortium name="The Broad Institute Genomics Platform"/>
            <consortium name="The Broad Institute Genome Sequencing Center for Infectious Disease"/>
            <person name="Wu L."/>
            <person name="Ma J."/>
        </authorList>
    </citation>
    <scope>NUCLEOTIDE SEQUENCE [LARGE SCALE GENOMIC DNA]</scope>
    <source>
        <strain evidence="4">NBRC 112299</strain>
    </source>
</reference>
<dbReference type="SUPFAM" id="SSF51658">
    <property type="entry name" value="Xylose isomerase-like"/>
    <property type="match status" value="1"/>
</dbReference>
<evidence type="ECO:0000313" key="3">
    <source>
        <dbReference type="EMBL" id="GMA34818.1"/>
    </source>
</evidence>
<dbReference type="Pfam" id="PF01261">
    <property type="entry name" value="AP_endonuc_2"/>
    <property type="match status" value="1"/>
</dbReference>
<sequence length="302" mass="31541">MTAHPRLSMNQATLKRATLAEAIAAVQGAGYEAIGTWREPVQSVGLAEATRMIADSGLRVSTHCRAGFFTMADGPERTASLDDNRRAIEETAALAAAGAPGSRAVLVLVAGGLPAGSRDLVGARARVADALAALAPDAAAAGVTLAIEPLHPMYCSDRAVVSTLGQALDLAAPNDPAVVGVAVDTFHLWWDPAVLEQVARAGREGRIATFQVCDWATPLPADVLLGRHYMGDGVIDFAAFTAAVEATGYDGDVEVEIFNEDVWAAPFAEVARRTAESFAAAVAPTSPRPRSVKWIHLVRLGP</sequence>
<keyword evidence="1" id="KW-0119">Carbohydrate metabolism</keyword>
<organism evidence="3 4">
    <name type="scientific">Demequina litorisediminis</name>
    <dbReference type="NCBI Taxonomy" id="1849022"/>
    <lineage>
        <taxon>Bacteria</taxon>
        <taxon>Bacillati</taxon>
        <taxon>Actinomycetota</taxon>
        <taxon>Actinomycetes</taxon>
        <taxon>Micrococcales</taxon>
        <taxon>Demequinaceae</taxon>
        <taxon>Demequina</taxon>
    </lineage>
</organism>
<feature type="domain" description="Xylose isomerase-like TIM barrel" evidence="2">
    <location>
        <begin position="24"/>
        <end position="273"/>
    </location>
</feature>
<accession>A0ABQ6IDK3</accession>
<dbReference type="RefSeq" id="WP_284327627.1">
    <property type="nucleotide sequence ID" value="NZ_BSUN01000001.1"/>
</dbReference>
<name>A0ABQ6IDK3_9MICO</name>
<proteinExistence type="predicted"/>
<evidence type="ECO:0000256" key="1">
    <source>
        <dbReference type="ARBA" id="ARBA00023277"/>
    </source>
</evidence>
<dbReference type="Gene3D" id="3.20.20.150">
    <property type="entry name" value="Divalent-metal-dependent TIM barrel enzymes"/>
    <property type="match status" value="1"/>
</dbReference>
<dbReference type="PANTHER" id="PTHR12110:SF52">
    <property type="entry name" value="XYLOSE ISOMERASE"/>
    <property type="match status" value="1"/>
</dbReference>
<dbReference type="InterPro" id="IPR013022">
    <property type="entry name" value="Xyl_isomerase-like_TIM-brl"/>
</dbReference>
<gene>
    <name evidence="3" type="ORF">GCM10025876_10220</name>
</gene>
<evidence type="ECO:0000313" key="4">
    <source>
        <dbReference type="Proteomes" id="UP001157125"/>
    </source>
</evidence>